<comment type="caution">
    <text evidence="5">The sequence shown here is derived from an EMBL/GenBank/DDBJ whole genome shotgun (WGS) entry which is preliminary data.</text>
</comment>
<feature type="domain" description="HTH araC/xylS-type" evidence="4">
    <location>
        <begin position="182"/>
        <end position="280"/>
    </location>
</feature>
<evidence type="ECO:0000256" key="2">
    <source>
        <dbReference type="ARBA" id="ARBA00023125"/>
    </source>
</evidence>
<protein>
    <submittedName>
        <fullName evidence="5">AraC family transcriptional regulator</fullName>
    </submittedName>
</protein>
<accession>A0A6L5XZH1</accession>
<name>A0A6L5XZH1_9FIRM</name>
<dbReference type="InterPro" id="IPR037923">
    <property type="entry name" value="HTH-like"/>
</dbReference>
<gene>
    <name evidence="5" type="ORF">FYJ58_10240</name>
</gene>
<dbReference type="InterPro" id="IPR018060">
    <property type="entry name" value="HTH_AraC"/>
</dbReference>
<dbReference type="Gene3D" id="2.60.120.10">
    <property type="entry name" value="Jelly Rolls"/>
    <property type="match status" value="1"/>
</dbReference>
<dbReference type="Pfam" id="PF12833">
    <property type="entry name" value="HTH_18"/>
    <property type="match status" value="1"/>
</dbReference>
<dbReference type="RefSeq" id="WP_154519645.1">
    <property type="nucleotide sequence ID" value="NZ_VUMT01000015.1"/>
</dbReference>
<evidence type="ECO:0000313" key="6">
    <source>
        <dbReference type="Proteomes" id="UP000482209"/>
    </source>
</evidence>
<evidence type="ECO:0000256" key="3">
    <source>
        <dbReference type="ARBA" id="ARBA00023163"/>
    </source>
</evidence>
<dbReference type="SUPFAM" id="SSF46689">
    <property type="entry name" value="Homeodomain-like"/>
    <property type="match status" value="2"/>
</dbReference>
<sequence length="289" mass="34294">MSLYEKKGYLNEDFQLFHLIDQSVKEFELHYHEFDKILLFLKGDVSYQIEGKSYDLKPYDIVLVNHGELHRPIIQSNQPYERIIIYISSKFMNDYKTDSYNLLNCFEKAKSEHANVLRLFSMEHSKLYLATKDLESSFQDNGYAASLRKNILFLEFMIQLNRSVLTNSLEYIETCSKNPKIQDIIDYINLHLTSQDLTIDTLSSLFFMSKYHMMRQFKQDTGYTINNYILQKRLQLAKELLKTAVPLTQLCYDCGFKDYSTFSRAYKKQFHESPRKTRQNLKLSNESKE</sequence>
<reference evidence="5 6" key="1">
    <citation type="submission" date="2019-08" db="EMBL/GenBank/DDBJ databases">
        <title>In-depth cultivation of the pig gut microbiome towards novel bacterial diversity and tailored functional studies.</title>
        <authorList>
            <person name="Wylensek D."/>
            <person name="Hitch T.C.A."/>
            <person name="Clavel T."/>
        </authorList>
    </citation>
    <scope>NUCLEOTIDE SEQUENCE [LARGE SCALE GENOMIC DNA]</scope>
    <source>
        <strain evidence="5 6">WCA-693-APC-MOT-I</strain>
    </source>
</reference>
<evidence type="ECO:0000259" key="4">
    <source>
        <dbReference type="PROSITE" id="PS01124"/>
    </source>
</evidence>
<dbReference type="GO" id="GO:0043565">
    <property type="term" value="F:sequence-specific DNA binding"/>
    <property type="evidence" value="ECO:0007669"/>
    <property type="project" value="InterPro"/>
</dbReference>
<dbReference type="SUPFAM" id="SSF51215">
    <property type="entry name" value="Regulatory protein AraC"/>
    <property type="match status" value="1"/>
</dbReference>
<dbReference type="Proteomes" id="UP000482209">
    <property type="component" value="Unassembled WGS sequence"/>
</dbReference>
<keyword evidence="6" id="KW-1185">Reference proteome</keyword>
<evidence type="ECO:0000256" key="1">
    <source>
        <dbReference type="ARBA" id="ARBA00023015"/>
    </source>
</evidence>
<dbReference type="PROSITE" id="PS01124">
    <property type="entry name" value="HTH_ARAC_FAMILY_2"/>
    <property type="match status" value="1"/>
</dbReference>
<keyword evidence="3" id="KW-0804">Transcription</keyword>
<proteinExistence type="predicted"/>
<organism evidence="5 6">
    <name type="scientific">Velocimicrobium porci</name>
    <dbReference type="NCBI Taxonomy" id="2606634"/>
    <lineage>
        <taxon>Bacteria</taxon>
        <taxon>Bacillati</taxon>
        <taxon>Bacillota</taxon>
        <taxon>Clostridia</taxon>
        <taxon>Lachnospirales</taxon>
        <taxon>Lachnospiraceae</taxon>
        <taxon>Velocimicrobium</taxon>
    </lineage>
</organism>
<dbReference type="PANTHER" id="PTHR43280">
    <property type="entry name" value="ARAC-FAMILY TRANSCRIPTIONAL REGULATOR"/>
    <property type="match status" value="1"/>
</dbReference>
<keyword evidence="2" id="KW-0238">DNA-binding</keyword>
<dbReference type="InterPro" id="IPR014710">
    <property type="entry name" value="RmlC-like_jellyroll"/>
</dbReference>
<evidence type="ECO:0000313" key="5">
    <source>
        <dbReference type="EMBL" id="MSS64250.1"/>
    </source>
</evidence>
<dbReference type="AlphaFoldDB" id="A0A6L5XZH1"/>
<dbReference type="GO" id="GO:0003700">
    <property type="term" value="F:DNA-binding transcription factor activity"/>
    <property type="evidence" value="ECO:0007669"/>
    <property type="project" value="InterPro"/>
</dbReference>
<dbReference type="PANTHER" id="PTHR43280:SF34">
    <property type="entry name" value="ARAC-FAMILY TRANSCRIPTIONAL REGULATOR"/>
    <property type="match status" value="1"/>
</dbReference>
<dbReference type="InterPro" id="IPR009057">
    <property type="entry name" value="Homeodomain-like_sf"/>
</dbReference>
<keyword evidence="1" id="KW-0805">Transcription regulation</keyword>
<dbReference type="InterPro" id="IPR003313">
    <property type="entry name" value="AraC-bd"/>
</dbReference>
<dbReference type="Gene3D" id="1.10.10.60">
    <property type="entry name" value="Homeodomain-like"/>
    <property type="match status" value="2"/>
</dbReference>
<dbReference type="EMBL" id="VUMT01000015">
    <property type="protein sequence ID" value="MSS64250.1"/>
    <property type="molecule type" value="Genomic_DNA"/>
</dbReference>
<dbReference type="SMART" id="SM00342">
    <property type="entry name" value="HTH_ARAC"/>
    <property type="match status" value="1"/>
</dbReference>
<dbReference type="Pfam" id="PF02311">
    <property type="entry name" value="AraC_binding"/>
    <property type="match status" value="1"/>
</dbReference>